<comment type="function">
    <text evidence="18">Core subunit of the mitochondrial membrane respiratory chain NADH dehydrogenase (Complex I) which catalyzes electron transfer from NADH through the respiratory chain, using ubiquinone as an electron acceptor. Essential for the catalytic activity and assembly of complex I.</text>
</comment>
<dbReference type="PANTHER" id="PTHR46552">
    <property type="entry name" value="NADH-UBIQUINONE OXIDOREDUCTASE CHAIN 2"/>
    <property type="match status" value="1"/>
</dbReference>
<evidence type="ECO:0000259" key="19">
    <source>
        <dbReference type="Pfam" id="PF00361"/>
    </source>
</evidence>
<feature type="transmembrane region" description="Helical" evidence="18">
    <location>
        <begin position="27"/>
        <end position="45"/>
    </location>
</feature>
<evidence type="ECO:0000256" key="17">
    <source>
        <dbReference type="ARBA" id="ARBA00049551"/>
    </source>
</evidence>
<evidence type="ECO:0000256" key="5">
    <source>
        <dbReference type="ARBA" id="ARBA00022448"/>
    </source>
</evidence>
<protein>
    <recommendedName>
        <fullName evidence="4 18">NADH-ubiquinone oxidoreductase chain 2</fullName>
        <ecNumber evidence="3 18">7.1.1.2</ecNumber>
    </recommendedName>
</protein>
<feature type="domain" description="NADH dehydrogenase subunit 2 C-terminal" evidence="20">
    <location>
        <begin position="290"/>
        <end position="343"/>
    </location>
</feature>
<evidence type="ECO:0000256" key="9">
    <source>
        <dbReference type="ARBA" id="ARBA00022967"/>
    </source>
</evidence>
<dbReference type="GO" id="GO:0006120">
    <property type="term" value="P:mitochondrial electron transport, NADH to ubiquinone"/>
    <property type="evidence" value="ECO:0007669"/>
    <property type="project" value="InterPro"/>
</dbReference>
<dbReference type="Pfam" id="PF00361">
    <property type="entry name" value="Proton_antipo_M"/>
    <property type="match status" value="1"/>
</dbReference>
<dbReference type="PRINTS" id="PR01436">
    <property type="entry name" value="NADHDHGNASE2"/>
</dbReference>
<dbReference type="InterPro" id="IPR003917">
    <property type="entry name" value="NADH_UbQ_OxRdtase_chain2"/>
</dbReference>
<keyword evidence="15 18" id="KW-0472">Membrane</keyword>
<evidence type="ECO:0000256" key="7">
    <source>
        <dbReference type="ARBA" id="ARBA00022692"/>
    </source>
</evidence>
<dbReference type="EMBL" id="KF781650">
    <property type="protein sequence ID" value="AHG32098.1"/>
    <property type="molecule type" value="Genomic_DNA"/>
</dbReference>
<evidence type="ECO:0000256" key="8">
    <source>
        <dbReference type="ARBA" id="ARBA00022792"/>
    </source>
</evidence>
<organism evidence="21">
    <name type="scientific">Mus musculus musculus</name>
    <name type="common">eastern European house mouse</name>
    <dbReference type="NCBI Taxonomy" id="39442"/>
    <lineage>
        <taxon>Eukaryota</taxon>
        <taxon>Metazoa</taxon>
        <taxon>Chordata</taxon>
        <taxon>Craniata</taxon>
        <taxon>Vertebrata</taxon>
        <taxon>Euteleostomi</taxon>
        <taxon>Mammalia</taxon>
        <taxon>Eutheria</taxon>
        <taxon>Euarchontoglires</taxon>
        <taxon>Glires</taxon>
        <taxon>Rodentia</taxon>
        <taxon>Myomorpha</taxon>
        <taxon>Muroidea</taxon>
        <taxon>Muridae</taxon>
        <taxon>Murinae</taxon>
        <taxon>Mus</taxon>
        <taxon>Mus</taxon>
    </lineage>
</organism>
<dbReference type="AlphaFoldDB" id="A0A023J633"/>
<evidence type="ECO:0000256" key="10">
    <source>
        <dbReference type="ARBA" id="ARBA00022982"/>
    </source>
</evidence>
<dbReference type="InterPro" id="IPR001750">
    <property type="entry name" value="ND/Mrp_TM"/>
</dbReference>
<comment type="subunit">
    <text evidence="16">Core subunit of respiratory chain NADH dehydrogenase (Complex I) which is composed of 45 different subunits. Interacts with TMEM242.</text>
</comment>
<dbReference type="EC" id="7.1.1.2" evidence="3 18"/>
<evidence type="ECO:0000256" key="18">
    <source>
        <dbReference type="RuleBase" id="RU003403"/>
    </source>
</evidence>
<comment type="catalytic activity">
    <reaction evidence="17 18">
        <text>a ubiquinone + NADH + 5 H(+)(in) = a ubiquinol + NAD(+) + 4 H(+)(out)</text>
        <dbReference type="Rhea" id="RHEA:29091"/>
        <dbReference type="Rhea" id="RHEA-COMP:9565"/>
        <dbReference type="Rhea" id="RHEA-COMP:9566"/>
        <dbReference type="ChEBI" id="CHEBI:15378"/>
        <dbReference type="ChEBI" id="CHEBI:16389"/>
        <dbReference type="ChEBI" id="CHEBI:17976"/>
        <dbReference type="ChEBI" id="CHEBI:57540"/>
        <dbReference type="ChEBI" id="CHEBI:57945"/>
        <dbReference type="EC" id="7.1.1.2"/>
    </reaction>
</comment>
<evidence type="ECO:0000256" key="15">
    <source>
        <dbReference type="ARBA" id="ARBA00023136"/>
    </source>
</evidence>
<keyword evidence="5" id="KW-0813">Transport</keyword>
<reference evidence="21" key="1">
    <citation type="submission" date="2013-10" db="EMBL/GenBank/DDBJ databases">
        <authorList>
            <person name="Xu J."/>
            <person name="Huang L."/>
            <person name="Jing M."/>
        </authorList>
    </citation>
    <scope>NUCLEOTIDE SEQUENCE</scope>
    <source>
        <strain evidence="21">CY</strain>
    </source>
</reference>
<dbReference type="PANTHER" id="PTHR46552:SF1">
    <property type="entry name" value="NADH-UBIQUINONE OXIDOREDUCTASE CHAIN 2"/>
    <property type="match status" value="1"/>
</dbReference>
<keyword evidence="7 18" id="KW-0812">Transmembrane</keyword>
<feature type="transmembrane region" description="Helical" evidence="18">
    <location>
        <begin position="202"/>
        <end position="221"/>
    </location>
</feature>
<evidence type="ECO:0000256" key="11">
    <source>
        <dbReference type="ARBA" id="ARBA00022989"/>
    </source>
</evidence>
<keyword evidence="12 18" id="KW-0520">NAD</keyword>
<keyword evidence="13 18" id="KW-0830">Ubiquinone</keyword>
<feature type="transmembrane region" description="Helical" evidence="18">
    <location>
        <begin position="152"/>
        <end position="171"/>
    </location>
</feature>
<evidence type="ECO:0000256" key="16">
    <source>
        <dbReference type="ARBA" id="ARBA00029481"/>
    </source>
</evidence>
<feature type="transmembrane region" description="Helical" evidence="18">
    <location>
        <begin position="93"/>
        <end position="115"/>
    </location>
</feature>
<feature type="transmembrane region" description="Helical" evidence="18">
    <location>
        <begin position="233"/>
        <end position="256"/>
    </location>
</feature>
<keyword evidence="10 18" id="KW-0249">Electron transport</keyword>
<evidence type="ECO:0000256" key="2">
    <source>
        <dbReference type="ARBA" id="ARBA00007012"/>
    </source>
</evidence>
<keyword evidence="6 18" id="KW-0679">Respiratory chain</keyword>
<evidence type="ECO:0000256" key="13">
    <source>
        <dbReference type="ARBA" id="ARBA00023075"/>
    </source>
</evidence>
<dbReference type="InterPro" id="IPR010933">
    <property type="entry name" value="NADH_DH_su2_C"/>
</dbReference>
<comment type="similarity">
    <text evidence="2 18">Belongs to the complex I subunit 2 family.</text>
</comment>
<evidence type="ECO:0000256" key="14">
    <source>
        <dbReference type="ARBA" id="ARBA00023128"/>
    </source>
</evidence>
<dbReference type="InterPro" id="IPR050175">
    <property type="entry name" value="Complex_I_Subunit_2"/>
</dbReference>
<feature type="domain" description="NADH:quinone oxidoreductase/Mrp antiporter transmembrane" evidence="19">
    <location>
        <begin position="23"/>
        <end position="285"/>
    </location>
</feature>
<evidence type="ECO:0000256" key="4">
    <source>
        <dbReference type="ARBA" id="ARBA00021008"/>
    </source>
</evidence>
<evidence type="ECO:0000313" key="21">
    <source>
        <dbReference type="EMBL" id="AHG32098.1"/>
    </source>
</evidence>
<evidence type="ECO:0000256" key="6">
    <source>
        <dbReference type="ARBA" id="ARBA00022660"/>
    </source>
</evidence>
<accession>A0A023J633</accession>
<evidence type="ECO:0000256" key="1">
    <source>
        <dbReference type="ARBA" id="ARBA00004448"/>
    </source>
</evidence>
<keyword evidence="9 18" id="KW-1278">Translocase</keyword>
<keyword evidence="8 18" id="KW-0999">Mitochondrion inner membrane</keyword>
<evidence type="ECO:0000259" key="20">
    <source>
        <dbReference type="Pfam" id="PF06444"/>
    </source>
</evidence>
<feature type="transmembrane region" description="Helical" evidence="18">
    <location>
        <begin position="276"/>
        <end position="298"/>
    </location>
</feature>
<evidence type="ECO:0000256" key="12">
    <source>
        <dbReference type="ARBA" id="ARBA00023027"/>
    </source>
</evidence>
<comment type="subcellular location">
    <subcellularLocation>
        <location evidence="1 18">Mitochondrion inner membrane</location>
        <topology evidence="1 18">Multi-pass membrane protein</topology>
    </subcellularLocation>
</comment>
<dbReference type="Pfam" id="PF06444">
    <property type="entry name" value="NADH_dehy_S2_C"/>
    <property type="match status" value="1"/>
</dbReference>
<evidence type="ECO:0000256" key="3">
    <source>
        <dbReference type="ARBA" id="ARBA00012944"/>
    </source>
</evidence>
<proteinExistence type="inferred from homology"/>
<dbReference type="GO" id="GO:0008137">
    <property type="term" value="F:NADH dehydrogenase (ubiquinone) activity"/>
    <property type="evidence" value="ECO:0007669"/>
    <property type="project" value="UniProtKB-EC"/>
</dbReference>
<keyword evidence="11 18" id="KW-1133">Transmembrane helix</keyword>
<dbReference type="GO" id="GO:0005743">
    <property type="term" value="C:mitochondrial inner membrane"/>
    <property type="evidence" value="ECO:0007669"/>
    <property type="project" value="UniProtKB-SubCell"/>
</dbReference>
<geneLocation type="mitochondrion" evidence="21"/>
<name>A0A023J633_MOUSE</name>
<keyword evidence="14 18" id="KW-0496">Mitochondrion</keyword>
<gene>
    <name evidence="21" type="primary">ND2</name>
</gene>
<sequence>MNPITLAIIYLTIFLGPMITMSSTNLMLMWVGLEFSLLAIIPMLINKKNPRSTEAATKYFVTQATASMIILLAIVLNYKQLGTWMFQQQTNSLILNMTLMALSMKLGLAPFHFWLPEVTQGIPLHMGLILLTWQKIAPLSILIQIYPLLNSTIILMLAITSIFMGAWGGLNQTQMRKIMAYSSIAHMGWMLTILPYNPSLTLLNLMIYIILTVPMFMALMLNSSMTINSISLLWNKTPAMLTMISLMLLSLGGLPPLTGFLPKWIIITELMKNNCLIMATLMAMMALLNLFFYTRLIYSTSLTMFPTNNNSKMMTHQTKTKPNPMFSTLAIMSTMTLPLAPQLII</sequence>
<feature type="transmembrane region" description="Helical" evidence="18">
    <location>
        <begin position="57"/>
        <end position="78"/>
    </location>
</feature>